<keyword evidence="1" id="KW-0732">Signal</keyword>
<protein>
    <recommendedName>
        <fullName evidence="4">Lipoprotein</fullName>
    </recommendedName>
</protein>
<reference evidence="2 3" key="1">
    <citation type="submission" date="2023-05" db="EMBL/GenBank/DDBJ databases">
        <title>Novel species of genus Flectobacillus isolated from stream in China.</title>
        <authorList>
            <person name="Lu H."/>
        </authorList>
    </citation>
    <scope>NUCLEOTIDE SEQUENCE [LARGE SCALE GENOMIC DNA]</scope>
    <source>
        <strain evidence="2 3">KCTC 42575</strain>
    </source>
</reference>
<dbReference type="RefSeq" id="WP_283345423.1">
    <property type="nucleotide sequence ID" value="NZ_JASHIF010000014.1"/>
</dbReference>
<feature type="chain" id="PRO_5046390639" description="Lipoprotein" evidence="1">
    <location>
        <begin position="18"/>
        <end position="342"/>
    </location>
</feature>
<evidence type="ECO:0000313" key="2">
    <source>
        <dbReference type="EMBL" id="MDI9860826.1"/>
    </source>
</evidence>
<evidence type="ECO:0000313" key="3">
    <source>
        <dbReference type="Proteomes" id="UP001236507"/>
    </source>
</evidence>
<dbReference type="Proteomes" id="UP001236507">
    <property type="component" value="Unassembled WGS sequence"/>
</dbReference>
<evidence type="ECO:0000256" key="1">
    <source>
        <dbReference type="SAM" id="SignalP"/>
    </source>
</evidence>
<proteinExistence type="predicted"/>
<name>A0ABT6YB75_9BACT</name>
<dbReference type="EMBL" id="JASHIF010000014">
    <property type="protein sequence ID" value="MDI9860826.1"/>
    <property type="molecule type" value="Genomic_DNA"/>
</dbReference>
<keyword evidence="3" id="KW-1185">Reference proteome</keyword>
<sequence length="342" mass="40310">MKFPFYCFLLLMTFVWACNSSEIPKDVTPAFYYWKTVFQLSENEVQILTDNRIQKLYVKYFDVDLDERTAKPTFKALLIPKQKVPQQMSIVPVVYLTNQTLKWLEPRYLEDFAGKIVDKIDIVHKNWIGEPIGNNEIQIDCDWTLSTKKKYFTLLTILRKKYPHISVTIRLHQIKFPDKTGVPPVERGMLMCYNMADWKNEKTTNSIFTPDVLSQYIGELSEYPLPLDLVMPAFHWTVGYRNHQFQYFLNAVSSKDFSNISLFVRDKNRFVAQRDTTLWGIGIRKGDVFRTEEVAFDDLSKGCRLIKKKISNQKLTFALYHLDSESLKTYTHEQIEELYQPE</sequence>
<accession>A0ABT6YB75</accession>
<organism evidence="2 3">
    <name type="scientific">Flectobacillus roseus</name>
    <dbReference type="NCBI Taxonomy" id="502259"/>
    <lineage>
        <taxon>Bacteria</taxon>
        <taxon>Pseudomonadati</taxon>
        <taxon>Bacteroidota</taxon>
        <taxon>Cytophagia</taxon>
        <taxon>Cytophagales</taxon>
        <taxon>Flectobacillaceae</taxon>
        <taxon>Flectobacillus</taxon>
    </lineage>
</organism>
<feature type="signal peptide" evidence="1">
    <location>
        <begin position="1"/>
        <end position="17"/>
    </location>
</feature>
<gene>
    <name evidence="2" type="ORF">QM524_16540</name>
</gene>
<comment type="caution">
    <text evidence="2">The sequence shown here is derived from an EMBL/GenBank/DDBJ whole genome shotgun (WGS) entry which is preliminary data.</text>
</comment>
<evidence type="ECO:0008006" key="4">
    <source>
        <dbReference type="Google" id="ProtNLM"/>
    </source>
</evidence>